<evidence type="ECO:0000256" key="1">
    <source>
        <dbReference type="ARBA" id="ARBA00004651"/>
    </source>
</evidence>
<feature type="signal peptide" evidence="9">
    <location>
        <begin position="1"/>
        <end position="16"/>
    </location>
</feature>
<dbReference type="PANTHER" id="PTHR42643:SF39">
    <property type="entry name" value="IONOTROPIC RECEPTOR 56A-RELATED"/>
    <property type="match status" value="1"/>
</dbReference>
<evidence type="ECO:0000313" key="11">
    <source>
        <dbReference type="Proteomes" id="UP001153292"/>
    </source>
</evidence>
<proteinExistence type="predicted"/>
<evidence type="ECO:0000256" key="6">
    <source>
        <dbReference type="ARBA" id="ARBA00023170"/>
    </source>
</evidence>
<dbReference type="PANTHER" id="PTHR42643">
    <property type="entry name" value="IONOTROPIC RECEPTOR 20A-RELATED"/>
    <property type="match status" value="1"/>
</dbReference>
<organism evidence="10 11">
    <name type="scientific">Chilo suppressalis</name>
    <name type="common">Asiatic rice borer moth</name>
    <dbReference type="NCBI Taxonomy" id="168631"/>
    <lineage>
        <taxon>Eukaryota</taxon>
        <taxon>Metazoa</taxon>
        <taxon>Ecdysozoa</taxon>
        <taxon>Arthropoda</taxon>
        <taxon>Hexapoda</taxon>
        <taxon>Insecta</taxon>
        <taxon>Pterygota</taxon>
        <taxon>Neoptera</taxon>
        <taxon>Endopterygota</taxon>
        <taxon>Lepidoptera</taxon>
        <taxon>Glossata</taxon>
        <taxon>Ditrysia</taxon>
        <taxon>Pyraloidea</taxon>
        <taxon>Crambidae</taxon>
        <taxon>Crambinae</taxon>
        <taxon>Chilo</taxon>
    </lineage>
</organism>
<dbReference type="SUPFAM" id="SSF53850">
    <property type="entry name" value="Periplasmic binding protein-like II"/>
    <property type="match status" value="1"/>
</dbReference>
<dbReference type="EMBL" id="OU963908">
    <property type="protein sequence ID" value="CAH0399921.1"/>
    <property type="molecule type" value="Genomic_DNA"/>
</dbReference>
<keyword evidence="7" id="KW-0325">Glycoprotein</keyword>
<name>A0ABN8B353_CHISP</name>
<accession>A0ABN8B353</accession>
<keyword evidence="4 8" id="KW-1133">Transmembrane helix</keyword>
<evidence type="ECO:0000256" key="5">
    <source>
        <dbReference type="ARBA" id="ARBA00023136"/>
    </source>
</evidence>
<sequence>MLTTLGVIMLLHLSSGTITSSVLFQEVTAYHNRTSYKADFAYNVVSKIYNAFRQWFFTITFCEFTYFENRILKYTESKHYGYPVILLNGCPDENRTRIKPKINKHGQTAYVITGNVINLEISEYVVDTLIRTGVFKPRSTVIFILNEPVEIDSYFFYTMKTHFQFLWSKSITNSVVILKVVETLKTFTYNAFNNKIIDITDVEDISHLLYHQYDNLLGHVLRLSVYKKITSYDEIEPIHCNSRLTVTIMRRLNATCKPLAPRDGRTVGDMLTNGTALGVISDLIDGYTELELSSRILKNTYYGYIDTTYPLMRDELCFMLKGEVKQSSFTTTLKLISFTMFVVFMFNVVFMISITLLAWKFETYTLNLKQNKNYMPYGHIIMDLVKCFLRQTVTVRTGGPVYKFMAFVIIVYSLIVNCTIDGIITSAITYPRYISKINTFQELVNSNLTLGVYERHADMFNISLTASDRERLKNRIEIVNNKKVKQLIEHRNFHYALLLRKTDALSISRKIKNMENGRPIYQVMADCPIPCYIVYGLRNGSPYLRKIENILHHLYQGGITNYWLETENYKVAQILFDFESKTLKSLSLANLWSVYVVWTIGISLSSLAFLLELLIHYCYNKSEISESD</sequence>
<keyword evidence="6" id="KW-0675">Receptor</keyword>
<evidence type="ECO:0000256" key="9">
    <source>
        <dbReference type="SAM" id="SignalP"/>
    </source>
</evidence>
<evidence type="ECO:0008006" key="12">
    <source>
        <dbReference type="Google" id="ProtNLM"/>
    </source>
</evidence>
<evidence type="ECO:0000313" key="10">
    <source>
        <dbReference type="EMBL" id="CAH0399921.1"/>
    </source>
</evidence>
<keyword evidence="11" id="KW-1185">Reference proteome</keyword>
<reference evidence="10" key="1">
    <citation type="submission" date="2021-12" db="EMBL/GenBank/DDBJ databases">
        <authorList>
            <person name="King R."/>
        </authorList>
    </citation>
    <scope>NUCLEOTIDE SEQUENCE</scope>
</reference>
<keyword evidence="9" id="KW-0732">Signal</keyword>
<gene>
    <name evidence="10" type="ORF">CHILSU_LOCUS3093</name>
</gene>
<protein>
    <recommendedName>
        <fullName evidence="12">Ionotropic receptor</fullName>
    </recommendedName>
</protein>
<evidence type="ECO:0000256" key="3">
    <source>
        <dbReference type="ARBA" id="ARBA00022692"/>
    </source>
</evidence>
<evidence type="ECO:0000256" key="8">
    <source>
        <dbReference type="SAM" id="Phobius"/>
    </source>
</evidence>
<evidence type="ECO:0000256" key="7">
    <source>
        <dbReference type="ARBA" id="ARBA00023180"/>
    </source>
</evidence>
<comment type="subcellular location">
    <subcellularLocation>
        <location evidence="1">Cell membrane</location>
        <topology evidence="1">Multi-pass membrane protein</topology>
    </subcellularLocation>
</comment>
<dbReference type="InterPro" id="IPR052192">
    <property type="entry name" value="Insect_Ionotropic_Sensory_Rcpt"/>
</dbReference>
<keyword evidence="3 8" id="KW-0812">Transmembrane</keyword>
<keyword evidence="5 8" id="KW-0472">Membrane</keyword>
<dbReference type="Proteomes" id="UP001153292">
    <property type="component" value="Chromosome 15"/>
</dbReference>
<keyword evidence="2" id="KW-1003">Cell membrane</keyword>
<feature type="transmembrane region" description="Helical" evidence="8">
    <location>
        <begin position="404"/>
        <end position="430"/>
    </location>
</feature>
<feature type="chain" id="PRO_5045905682" description="Ionotropic receptor" evidence="9">
    <location>
        <begin position="17"/>
        <end position="628"/>
    </location>
</feature>
<feature type="transmembrane region" description="Helical" evidence="8">
    <location>
        <begin position="592"/>
        <end position="615"/>
    </location>
</feature>
<feature type="transmembrane region" description="Helical" evidence="8">
    <location>
        <begin position="335"/>
        <end position="359"/>
    </location>
</feature>
<evidence type="ECO:0000256" key="2">
    <source>
        <dbReference type="ARBA" id="ARBA00022475"/>
    </source>
</evidence>
<evidence type="ECO:0000256" key="4">
    <source>
        <dbReference type="ARBA" id="ARBA00022989"/>
    </source>
</evidence>